<evidence type="ECO:0000313" key="1">
    <source>
        <dbReference type="EMBL" id="MBP0726586.1"/>
    </source>
</evidence>
<proteinExistence type="predicted"/>
<dbReference type="EMBL" id="JAGIYQ010000012">
    <property type="protein sequence ID" value="MBP0726586.1"/>
    <property type="molecule type" value="Genomic_DNA"/>
</dbReference>
<evidence type="ECO:0000313" key="2">
    <source>
        <dbReference type="Proteomes" id="UP000682134"/>
    </source>
</evidence>
<comment type="caution">
    <text evidence="1">The sequence shown here is derived from an EMBL/GenBank/DDBJ whole genome shotgun (WGS) entry which is preliminary data.</text>
</comment>
<organism evidence="1 2">
    <name type="scientific">Gottfriedia endophytica</name>
    <dbReference type="NCBI Taxonomy" id="2820819"/>
    <lineage>
        <taxon>Bacteria</taxon>
        <taxon>Bacillati</taxon>
        <taxon>Bacillota</taxon>
        <taxon>Bacilli</taxon>
        <taxon>Bacillales</taxon>
        <taxon>Bacillaceae</taxon>
        <taxon>Gottfriedia</taxon>
    </lineage>
</organism>
<reference evidence="1" key="1">
    <citation type="submission" date="2021-04" db="EMBL/GenBank/DDBJ databases">
        <title>Genome seq and assembly of Bacillus sp.</title>
        <authorList>
            <person name="Chhetri G."/>
        </authorList>
    </citation>
    <scope>NUCLEOTIDE SEQUENCE</scope>
    <source>
        <strain evidence="1">RG28</strain>
    </source>
</reference>
<keyword evidence="2" id="KW-1185">Reference proteome</keyword>
<dbReference type="RefSeq" id="WP_209406925.1">
    <property type="nucleotide sequence ID" value="NZ_JAGIYQ010000012.1"/>
</dbReference>
<dbReference type="AlphaFoldDB" id="A0A940SKL9"/>
<gene>
    <name evidence="1" type="ORF">J5Y03_15600</name>
</gene>
<protein>
    <submittedName>
        <fullName evidence="1">Uncharacterized protein</fullName>
    </submittedName>
</protein>
<dbReference type="Proteomes" id="UP000682134">
    <property type="component" value="Unassembled WGS sequence"/>
</dbReference>
<name>A0A940SKL9_9BACI</name>
<accession>A0A940SKL9</accession>
<sequence>MLIIVKEKLSLKIKKAIIKDILYLEEKYSEYNIEMSILLEKTLNEFEYPSPFELHYSKEHKEKYLIDEDYVCGEDVDPDLAAHIVVTIDRGICLKGKPIIETFKPIDNKYFLRSILK</sequence>